<reference evidence="4" key="1">
    <citation type="journal article" date="2021" name="Proc. Natl. Acad. Sci. U.S.A.">
        <title>A Catalog of Tens of Thousands of Viruses from Human Metagenomes Reveals Hidden Associations with Chronic Diseases.</title>
        <authorList>
            <person name="Tisza M.J."/>
            <person name="Buck C.B."/>
        </authorList>
    </citation>
    <scope>NUCLEOTIDE SEQUENCE</scope>
    <source>
        <strain evidence="4">CtHip2</strain>
    </source>
</reference>
<evidence type="ECO:0000256" key="1">
    <source>
        <dbReference type="ARBA" id="ARBA00022722"/>
    </source>
</evidence>
<dbReference type="SMART" id="SM00279">
    <property type="entry name" value="HhH2"/>
    <property type="match status" value="1"/>
</dbReference>
<dbReference type="InterPro" id="IPR036279">
    <property type="entry name" value="5-3_exonuclease_C_sf"/>
</dbReference>
<name>A0A8S5RVL0_9CAUD</name>
<dbReference type="PANTHER" id="PTHR42646:SF2">
    <property type="entry name" value="5'-3' EXONUCLEASE FAMILY PROTEIN"/>
    <property type="match status" value="1"/>
</dbReference>
<evidence type="ECO:0000256" key="2">
    <source>
        <dbReference type="ARBA" id="ARBA00022801"/>
    </source>
</evidence>
<dbReference type="Gene3D" id="1.10.150.20">
    <property type="entry name" value="5' to 3' exonuclease, C-terminal subdomain"/>
    <property type="match status" value="1"/>
</dbReference>
<proteinExistence type="predicted"/>
<sequence length="366" mass="43660">MTDKQNLFLIDLSHVIYRYYYTIGFKEGIDYEYKDNQFKILEDGIYKKIFSFIDKITNLGQVLIFEDSKLISRNKYFEEHFPNGYKDNRHKRNDELKLLKESISQLLKQYKQPAIKKFNYEADDLIKEAVRVAKKSKKYNHIYILTNDFDLAPLIDDEVTLYRRSPRNNTSHSEPHPYIYNYEMISKDNYEAYFKTIGMTKEVQVPYNSILLFKMIRGDKSDNIAGVKGVGPKSYNKFISEMTDEEIQKFKYYDWTIEAYNKTKDITYYDYDEIPLDEIKSDEFEVRYKEPKELKELALIIKKYFSTEVAKEIIIKYRGMALNAAYNFNDSEYDRKPIHLNNKVLNLPNFNSSKISYENVINIDLV</sequence>
<dbReference type="InterPro" id="IPR008918">
    <property type="entry name" value="HhH2"/>
</dbReference>
<dbReference type="SUPFAM" id="SSF47807">
    <property type="entry name" value="5' to 3' exonuclease, C-terminal subdomain"/>
    <property type="match status" value="1"/>
</dbReference>
<dbReference type="GO" id="GO:0017108">
    <property type="term" value="F:5'-flap endonuclease activity"/>
    <property type="evidence" value="ECO:0007669"/>
    <property type="project" value="InterPro"/>
</dbReference>
<dbReference type="PANTHER" id="PTHR42646">
    <property type="entry name" value="FLAP ENDONUCLEASE XNI"/>
    <property type="match status" value="1"/>
</dbReference>
<feature type="domain" description="5'-3' exonuclease" evidence="3">
    <location>
        <begin position="3"/>
        <end position="313"/>
    </location>
</feature>
<accession>A0A8S5RVL0</accession>
<dbReference type="InterPro" id="IPR020046">
    <property type="entry name" value="5-3_exonucl_a-hlix_arch_N"/>
</dbReference>
<dbReference type="GO" id="GO:0033567">
    <property type="term" value="P:DNA replication, Okazaki fragment processing"/>
    <property type="evidence" value="ECO:0007669"/>
    <property type="project" value="InterPro"/>
</dbReference>
<protein>
    <submittedName>
        <fullName evidence="4">Exodeoxyribonuclease</fullName>
    </submittedName>
</protein>
<evidence type="ECO:0000259" key="3">
    <source>
        <dbReference type="SMART" id="SM00475"/>
    </source>
</evidence>
<dbReference type="GO" id="GO:0003677">
    <property type="term" value="F:DNA binding"/>
    <property type="evidence" value="ECO:0007669"/>
    <property type="project" value="InterPro"/>
</dbReference>
<dbReference type="InterPro" id="IPR038969">
    <property type="entry name" value="FEN"/>
</dbReference>
<dbReference type="InterPro" id="IPR002421">
    <property type="entry name" value="5-3_exonuclease"/>
</dbReference>
<keyword evidence="1" id="KW-0540">Nuclease</keyword>
<organism evidence="4">
    <name type="scientific">Siphoviridae sp. ctHip2</name>
    <dbReference type="NCBI Taxonomy" id="2827830"/>
    <lineage>
        <taxon>Viruses</taxon>
        <taxon>Duplodnaviria</taxon>
        <taxon>Heunggongvirae</taxon>
        <taxon>Uroviricota</taxon>
        <taxon>Caudoviricetes</taxon>
    </lineage>
</organism>
<dbReference type="InterPro" id="IPR029060">
    <property type="entry name" value="PIN-like_dom_sf"/>
</dbReference>
<dbReference type="SMART" id="SM00475">
    <property type="entry name" value="53EXOc"/>
    <property type="match status" value="1"/>
</dbReference>
<dbReference type="Pfam" id="PF02739">
    <property type="entry name" value="5_3_exonuc_N"/>
    <property type="match status" value="1"/>
</dbReference>
<dbReference type="Gene3D" id="3.40.50.1010">
    <property type="entry name" value="5'-nuclease"/>
    <property type="match status" value="1"/>
</dbReference>
<dbReference type="SUPFAM" id="SSF88723">
    <property type="entry name" value="PIN domain-like"/>
    <property type="match status" value="1"/>
</dbReference>
<keyword evidence="2" id="KW-0378">Hydrolase</keyword>
<dbReference type="EMBL" id="BK032497">
    <property type="protein sequence ID" value="DAF42607.1"/>
    <property type="molecule type" value="Genomic_DNA"/>
</dbReference>
<dbReference type="GO" id="GO:0008409">
    <property type="term" value="F:5'-3' exonuclease activity"/>
    <property type="evidence" value="ECO:0007669"/>
    <property type="project" value="InterPro"/>
</dbReference>
<evidence type="ECO:0000313" key="4">
    <source>
        <dbReference type="EMBL" id="DAF42607.1"/>
    </source>
</evidence>